<proteinExistence type="predicted"/>
<sequence length="46" mass="5243">MDKNFTSFKTALNPKESTIQSLLNFSKAIQPIKTESLPKNILMFLN</sequence>
<dbReference type="HOGENOM" id="CLU_3190608_0_0_10"/>
<evidence type="ECO:0000313" key="2">
    <source>
        <dbReference type="Proteomes" id="UP000008641"/>
    </source>
</evidence>
<dbReference type="EMBL" id="CP002455">
    <property type="protein sequence ID" value="ADX68228.1"/>
    <property type="molecule type" value="Genomic_DNA"/>
</dbReference>
<reference evidence="1 2" key="1">
    <citation type="journal article" date="2011" name="Stand. Genomic Sci.">
        <title>Complete genome sequence of Weeksella virosa type strain (9751).</title>
        <authorList>
            <person name="Lang E."/>
            <person name="Teshima H."/>
            <person name="Lucas S."/>
            <person name="Lapidus A."/>
            <person name="Hammon N."/>
            <person name="Deshpande S."/>
            <person name="Nolan M."/>
            <person name="Cheng J.F."/>
            <person name="Pitluck S."/>
            <person name="Liolios K."/>
            <person name="Pagani I."/>
            <person name="Mikhailova N."/>
            <person name="Ivanova N."/>
            <person name="Mavromatis K."/>
            <person name="Pati A."/>
            <person name="Tapia R."/>
            <person name="Han C."/>
            <person name="Goodwin L."/>
            <person name="Chen A."/>
            <person name="Palaniappan K."/>
            <person name="Land M."/>
            <person name="Hauser L."/>
            <person name="Chang Y.J."/>
            <person name="Jeffries C.D."/>
            <person name="Brambilla E.M."/>
            <person name="Kopitz M."/>
            <person name="Rohde M."/>
            <person name="Goker M."/>
            <person name="Tindall B.J."/>
            <person name="Detter J.C."/>
            <person name="Woyke T."/>
            <person name="Bristow J."/>
            <person name="Eisen J.A."/>
            <person name="Markowitz V."/>
            <person name="Hugenholtz P."/>
            <person name="Klenk H.P."/>
            <person name="Kyrpides N.C."/>
        </authorList>
    </citation>
    <scope>NUCLEOTIDE SEQUENCE [LARGE SCALE GENOMIC DNA]</scope>
    <source>
        <strain evidence="2">ATCC 43766 / DSM 16922 / JCM 21250 / NBRC 16016 / NCTC 11634 / CL345/78</strain>
    </source>
</reference>
<dbReference type="Proteomes" id="UP000008641">
    <property type="component" value="Chromosome"/>
</dbReference>
<accession>F0NZ11</accession>
<evidence type="ECO:0000313" key="1">
    <source>
        <dbReference type="EMBL" id="ADX68228.1"/>
    </source>
</evidence>
<organism evidence="1 2">
    <name type="scientific">Weeksella virosa (strain ATCC 43766 / DSM 16922 / JCM 21250 / CCUG 30538 / CDC 9751 / IAM 14551 / NBRC 16016 / NCTC 11634 / CL345/78)</name>
    <dbReference type="NCBI Taxonomy" id="865938"/>
    <lineage>
        <taxon>Bacteria</taxon>
        <taxon>Pseudomonadati</taxon>
        <taxon>Bacteroidota</taxon>
        <taxon>Flavobacteriia</taxon>
        <taxon>Flavobacteriales</taxon>
        <taxon>Weeksellaceae</taxon>
        <taxon>Weeksella</taxon>
    </lineage>
</organism>
<protein>
    <submittedName>
        <fullName evidence="1">Uncharacterized protein</fullName>
    </submittedName>
</protein>
<name>F0NZ11_WEEVC</name>
<dbReference type="KEGG" id="wvi:Weevi_1528"/>
<reference evidence="2" key="2">
    <citation type="journal article" date="2011" name="Stand. Genomic Sci.">
        <title>Complete genome sequence of Weeksella virosa type strain (9751T).</title>
        <authorList>
            <person name="Lang E."/>
            <person name="Teshima H."/>
            <person name="Lucas S."/>
            <person name="Lapidus A."/>
            <person name="Hammon N."/>
            <person name="Deshpande S."/>
            <person name="Nolan M."/>
            <person name="Cheng J."/>
            <person name="Pitluck S."/>
            <person name="Liolios K."/>
            <person name="Pagani I."/>
            <person name="Mikhailova N."/>
            <person name="Ivanova N."/>
            <person name="Mavromatis K."/>
            <person name="Pati A."/>
            <person name="Tapia R."/>
            <person name="Han C."/>
            <person name="Goodwin L."/>
            <person name="Chen A."/>
            <person name="Palaniappan K."/>
            <person name="Land M."/>
            <person name="Hauser L."/>
            <person name="Chang Y."/>
            <person name="Jeffries C."/>
            <person name="Brambilla E."/>
            <person name="Kopitz M."/>
            <person name="Rohde M."/>
            <person name="Goker M."/>
            <person name="Tindall B."/>
            <person name="Detter J."/>
            <person name="Woyke T."/>
            <person name="Bristow J."/>
            <person name="Eisen J."/>
            <person name="Markowitz V."/>
            <person name="Hugenholtz P."/>
            <person name="Klenk H."/>
            <person name="Kyrpides N."/>
        </authorList>
    </citation>
    <scope>NUCLEOTIDE SEQUENCE [LARGE SCALE GENOMIC DNA]</scope>
    <source>
        <strain evidence="2">ATCC 43766 / DSM 16922 / JCM 21250 / NBRC 16016 / NCTC 11634 / CL345/78</strain>
    </source>
</reference>
<keyword evidence="2" id="KW-1185">Reference proteome</keyword>
<dbReference type="AlphaFoldDB" id="F0NZ11"/>
<gene>
    <name evidence="1" type="ordered locus">Weevi_1528</name>
</gene>